<gene>
    <name evidence="1" type="ORF">G5I_13569</name>
</gene>
<sequence>MLELKACGCVSLEEAQEATDKPQCILNWCLLSYIKSTMFADSLTVFATVMKQTKLIVSAFGSRDPLIVVVGPSQGLPPSVLLVESFPRLHHIEWGRTGSLHEKWGS</sequence>
<dbReference type="AlphaFoldDB" id="F4X5D7"/>
<evidence type="ECO:0000313" key="2">
    <source>
        <dbReference type="Proteomes" id="UP000007755"/>
    </source>
</evidence>
<organism evidence="2">
    <name type="scientific">Acromyrmex echinatior</name>
    <name type="common">Panamanian leafcutter ant</name>
    <name type="synonym">Acromyrmex octospinosus echinatior</name>
    <dbReference type="NCBI Taxonomy" id="103372"/>
    <lineage>
        <taxon>Eukaryota</taxon>
        <taxon>Metazoa</taxon>
        <taxon>Ecdysozoa</taxon>
        <taxon>Arthropoda</taxon>
        <taxon>Hexapoda</taxon>
        <taxon>Insecta</taxon>
        <taxon>Pterygota</taxon>
        <taxon>Neoptera</taxon>
        <taxon>Endopterygota</taxon>
        <taxon>Hymenoptera</taxon>
        <taxon>Apocrita</taxon>
        <taxon>Aculeata</taxon>
        <taxon>Formicoidea</taxon>
        <taxon>Formicidae</taxon>
        <taxon>Myrmicinae</taxon>
        <taxon>Acromyrmex</taxon>
    </lineage>
</organism>
<dbReference type="EMBL" id="GL888711">
    <property type="protein sequence ID" value="EGI58351.1"/>
    <property type="molecule type" value="Genomic_DNA"/>
</dbReference>
<keyword evidence="2" id="KW-1185">Reference proteome</keyword>
<proteinExistence type="predicted"/>
<dbReference type="Proteomes" id="UP000007755">
    <property type="component" value="Unassembled WGS sequence"/>
</dbReference>
<protein>
    <submittedName>
        <fullName evidence="1">Uncharacterized protein</fullName>
    </submittedName>
</protein>
<name>F4X5D7_ACREC</name>
<dbReference type="InParanoid" id="F4X5D7"/>
<accession>F4X5D7</accession>
<evidence type="ECO:0000313" key="1">
    <source>
        <dbReference type="EMBL" id="EGI58351.1"/>
    </source>
</evidence>
<reference evidence="1" key="1">
    <citation type="submission" date="2011-02" db="EMBL/GenBank/DDBJ databases">
        <title>The genome of the leaf-cutting ant Acromyrmex echinatior suggests key adaptations to social evolution and fungus farming.</title>
        <authorList>
            <person name="Nygaard S."/>
            <person name="Zhang G."/>
        </authorList>
    </citation>
    <scope>NUCLEOTIDE SEQUENCE</scope>
</reference>